<name>A0ABM6LDC8_9BACI</name>
<dbReference type="EMBL" id="CP021920">
    <property type="protein sequence ID" value="ASB87215.1"/>
    <property type="molecule type" value="Genomic_DNA"/>
</dbReference>
<evidence type="ECO:0000256" key="3">
    <source>
        <dbReference type="HAMAP-Rule" id="MF_01250"/>
    </source>
</evidence>
<dbReference type="Gene3D" id="1.10.150.240">
    <property type="entry name" value="Putative phosphatase, domain 2"/>
    <property type="match status" value="1"/>
</dbReference>
<comment type="similarity">
    <text evidence="3">Belongs to the HAD-like hydrolase superfamily. PpaX family.</text>
</comment>
<gene>
    <name evidence="3 4" type="primary">ppaX</name>
    <name evidence="4" type="ORF">S101395_00660</name>
</gene>
<evidence type="ECO:0000256" key="1">
    <source>
        <dbReference type="ARBA" id="ARBA00022801"/>
    </source>
</evidence>
<dbReference type="NCBIfam" id="NF009804">
    <property type="entry name" value="PRK13288.1"/>
    <property type="match status" value="1"/>
</dbReference>
<sequence>MKINTVLFDLDGTLINTNELIIASFLHTLEHYTPGRYTREDVLAFIGPSLYETFSWIDRDNTEEMISMYREFNHKMHDQLVTEYDTVYETLDRLAQEGYKLGIVTTKLRDTVNMGLELTGLGRFFDTVVTLDDVKRAKPDPEPVLLALSKLGSRPDEAIMVGDNYHDILAGKHAGTKTAGVAWAIKGEASLAKHQPDYMLGKMSDLLAILGVEQA</sequence>
<dbReference type="Gene3D" id="3.40.50.1000">
    <property type="entry name" value="HAD superfamily/HAD-like"/>
    <property type="match status" value="1"/>
</dbReference>
<protein>
    <recommendedName>
        <fullName evidence="3">Pyrophosphatase PpaX</fullName>
        <ecNumber evidence="3">3.6.1.1</ecNumber>
    </recommendedName>
</protein>
<dbReference type="RefSeq" id="WP_088272686.1">
    <property type="nucleotide sequence ID" value="NZ_CP021920.1"/>
</dbReference>
<dbReference type="InterPro" id="IPR023733">
    <property type="entry name" value="Pyrophosphatase_Ppax"/>
</dbReference>
<dbReference type="InterPro" id="IPR041492">
    <property type="entry name" value="HAD_2"/>
</dbReference>
<dbReference type="Proteomes" id="UP000196877">
    <property type="component" value="Chromosome"/>
</dbReference>
<dbReference type="NCBIfam" id="TIGR01549">
    <property type="entry name" value="HAD-SF-IA-v1"/>
    <property type="match status" value="1"/>
</dbReference>
<keyword evidence="5" id="KW-1185">Reference proteome</keyword>
<organism evidence="4 5">
    <name type="scientific">Bacillus sonorensis</name>
    <dbReference type="NCBI Taxonomy" id="119858"/>
    <lineage>
        <taxon>Bacteria</taxon>
        <taxon>Bacillati</taxon>
        <taxon>Bacillota</taxon>
        <taxon>Bacilli</taxon>
        <taxon>Bacillales</taxon>
        <taxon>Bacillaceae</taxon>
        <taxon>Bacillus</taxon>
    </lineage>
</organism>
<dbReference type="SFLD" id="SFLDG01129">
    <property type="entry name" value="C1.5:_HAD__Beta-PGM__Phosphata"/>
    <property type="match status" value="1"/>
</dbReference>
<comment type="catalytic activity">
    <reaction evidence="3">
        <text>diphosphate + H2O = 2 phosphate + H(+)</text>
        <dbReference type="Rhea" id="RHEA:24576"/>
        <dbReference type="ChEBI" id="CHEBI:15377"/>
        <dbReference type="ChEBI" id="CHEBI:15378"/>
        <dbReference type="ChEBI" id="CHEBI:33019"/>
        <dbReference type="ChEBI" id="CHEBI:43474"/>
        <dbReference type="EC" id="3.6.1.1"/>
    </reaction>
</comment>
<dbReference type="InterPro" id="IPR023214">
    <property type="entry name" value="HAD_sf"/>
</dbReference>
<dbReference type="InterPro" id="IPR023198">
    <property type="entry name" value="PGP-like_dom2"/>
</dbReference>
<proteinExistence type="inferred from homology"/>
<reference evidence="4 5" key="1">
    <citation type="submission" date="2017-06" db="EMBL/GenBank/DDBJ databases">
        <title>Genome sequence of Bacillus sonorensis strain SRCM101395.</title>
        <authorList>
            <person name="Cho S.H."/>
        </authorList>
    </citation>
    <scope>NUCLEOTIDE SEQUENCE [LARGE SCALE GENOMIC DNA]</scope>
    <source>
        <strain evidence="4 5">SRCM101395</strain>
    </source>
</reference>
<dbReference type="InterPro" id="IPR050155">
    <property type="entry name" value="HAD-like_hydrolase_sf"/>
</dbReference>
<dbReference type="SUPFAM" id="SSF56784">
    <property type="entry name" value="HAD-like"/>
    <property type="match status" value="1"/>
</dbReference>
<dbReference type="InterPro" id="IPR006439">
    <property type="entry name" value="HAD-SF_hydro_IA"/>
</dbReference>
<keyword evidence="2 3" id="KW-0460">Magnesium</keyword>
<dbReference type="SFLD" id="SFLDS00003">
    <property type="entry name" value="Haloacid_Dehalogenase"/>
    <property type="match status" value="1"/>
</dbReference>
<evidence type="ECO:0000256" key="2">
    <source>
        <dbReference type="ARBA" id="ARBA00022842"/>
    </source>
</evidence>
<evidence type="ECO:0000313" key="4">
    <source>
        <dbReference type="EMBL" id="ASB87215.1"/>
    </source>
</evidence>
<dbReference type="CDD" id="cd02616">
    <property type="entry name" value="HAD_PPase"/>
    <property type="match status" value="1"/>
</dbReference>
<dbReference type="NCBIfam" id="TIGR01509">
    <property type="entry name" value="HAD-SF-IA-v3"/>
    <property type="match status" value="1"/>
</dbReference>
<dbReference type="InterPro" id="IPR036412">
    <property type="entry name" value="HAD-like_sf"/>
</dbReference>
<dbReference type="PANTHER" id="PTHR43434:SF26">
    <property type="entry name" value="PYROPHOSPHATASE PPAX"/>
    <property type="match status" value="1"/>
</dbReference>
<dbReference type="EC" id="3.6.1.1" evidence="3"/>
<accession>A0ABM6LDC8</accession>
<keyword evidence="1 3" id="KW-0378">Hydrolase</keyword>
<comment type="function">
    <text evidence="3">Hydrolyzes pyrophosphate formed during P-Ser-HPr dephosphorylation by HPrK/P. Might play a role in controlling the intracellular pyrophosphate pool.</text>
</comment>
<comment type="cofactor">
    <cofactor evidence="3">
        <name>Mg(2+)</name>
        <dbReference type="ChEBI" id="CHEBI:18420"/>
    </cofactor>
</comment>
<dbReference type="PANTHER" id="PTHR43434">
    <property type="entry name" value="PHOSPHOGLYCOLATE PHOSPHATASE"/>
    <property type="match status" value="1"/>
</dbReference>
<dbReference type="SFLD" id="SFLDG01135">
    <property type="entry name" value="C1.5.6:_HAD__Beta-PGM__Phospha"/>
    <property type="match status" value="1"/>
</dbReference>
<dbReference type="Pfam" id="PF13419">
    <property type="entry name" value="HAD_2"/>
    <property type="match status" value="1"/>
</dbReference>
<dbReference type="HAMAP" id="MF_01250">
    <property type="entry name" value="Pyrophosphat_PpaX"/>
    <property type="match status" value="1"/>
</dbReference>
<dbReference type="GO" id="GO:0004427">
    <property type="term" value="F:inorganic diphosphate phosphatase activity"/>
    <property type="evidence" value="ECO:0007669"/>
    <property type="project" value="UniProtKB-EC"/>
</dbReference>
<feature type="active site" description="Nucleophile" evidence="3">
    <location>
        <position position="9"/>
    </location>
</feature>
<evidence type="ECO:0000313" key="5">
    <source>
        <dbReference type="Proteomes" id="UP000196877"/>
    </source>
</evidence>